<dbReference type="Gene3D" id="1.10.10.10">
    <property type="entry name" value="Winged helix-like DNA-binding domain superfamily/Winged helix DNA-binding domain"/>
    <property type="match status" value="1"/>
</dbReference>
<dbReference type="Pfam" id="PF00196">
    <property type="entry name" value="GerE"/>
    <property type="match status" value="1"/>
</dbReference>
<dbReference type="PANTHER" id="PTHR43214:SF41">
    <property type="entry name" value="NITRATE_NITRITE RESPONSE REGULATOR PROTEIN NARP"/>
    <property type="match status" value="1"/>
</dbReference>
<evidence type="ECO:0000256" key="2">
    <source>
        <dbReference type="ARBA" id="ARBA00023125"/>
    </source>
</evidence>
<dbReference type="CDD" id="cd06170">
    <property type="entry name" value="LuxR_C_like"/>
    <property type="match status" value="1"/>
</dbReference>
<accession>A0ABY2EAB8</accession>
<dbReference type="SMART" id="SM00421">
    <property type="entry name" value="HTH_LUXR"/>
    <property type="match status" value="1"/>
</dbReference>
<dbReference type="SUPFAM" id="SSF48452">
    <property type="entry name" value="TPR-like"/>
    <property type="match status" value="1"/>
</dbReference>
<dbReference type="Gene3D" id="1.25.40.10">
    <property type="entry name" value="Tetratricopeptide repeat domain"/>
    <property type="match status" value="1"/>
</dbReference>
<sequence>MMDDPTAVLDAGRLEFARGDWQAAHRDLSRARNLGALSTADLDLLSRATWWVGAARESLDLSEEVFDRYQQEGDPTGAAMKALNIGLLWFIRGDIVIASGWVNRARRILAELPEGVEHGYLRYLEAVVEMDFFGVGPARETAATLREMGRRYHAPQLTSLGLVLSGLADAHTGDPAGGFAQLDEAMLPVLAGQMPPEWAGDVYCTVIHICHNLGDLSRMRAWTAATEQWCEQFRGEVVYSGICRIHRLQLLCTEGDWTTAEAGIVRSGAELAGVNNWVAGEAYYQLGEIRRLRGDTTGARESFDRAHELGAEIQPGAALLDLTQGRVREAGAALRATMAGRDRLACARLLGPAVEIAIAEGRVDEADRLCRDLETIAAEYATEGFRAWAVHARAAVLVARKRHEEALPVLRRAAAGYRTLRARYETARIYELCATAHTGLGDDAAAESDLATAVAIYAELGALPDVARLGTVPLPGGLTAREAEVLRQIAAGASNRDAAAALFISVKTVDRHLANIFTKIDVSSRTAAAAWAHEHRLTRLG</sequence>
<keyword evidence="3" id="KW-0804">Transcription</keyword>
<evidence type="ECO:0000259" key="4">
    <source>
        <dbReference type="PROSITE" id="PS50043"/>
    </source>
</evidence>
<protein>
    <submittedName>
        <fullName evidence="5">Helix-turn-helix transcriptional regulator</fullName>
    </submittedName>
</protein>
<proteinExistence type="predicted"/>
<dbReference type="InterPro" id="IPR016032">
    <property type="entry name" value="Sig_transdc_resp-reg_C-effctor"/>
</dbReference>
<comment type="caution">
    <text evidence="5">The sequence shown here is derived from an EMBL/GenBank/DDBJ whole genome shotgun (WGS) entry which is preliminary data.</text>
</comment>
<evidence type="ECO:0000313" key="5">
    <source>
        <dbReference type="EMBL" id="TDE98890.1"/>
    </source>
</evidence>
<evidence type="ECO:0000313" key="6">
    <source>
        <dbReference type="Proteomes" id="UP000504882"/>
    </source>
</evidence>
<evidence type="ECO:0000256" key="3">
    <source>
        <dbReference type="ARBA" id="ARBA00023163"/>
    </source>
</evidence>
<dbReference type="PANTHER" id="PTHR43214">
    <property type="entry name" value="TWO-COMPONENT RESPONSE REGULATOR"/>
    <property type="match status" value="1"/>
</dbReference>
<keyword evidence="1" id="KW-0805">Transcription regulation</keyword>
<dbReference type="EMBL" id="SMNA01000001">
    <property type="protein sequence ID" value="TDE98890.1"/>
    <property type="molecule type" value="Genomic_DNA"/>
</dbReference>
<evidence type="ECO:0000256" key="1">
    <source>
        <dbReference type="ARBA" id="ARBA00023015"/>
    </source>
</evidence>
<dbReference type="PRINTS" id="PR00038">
    <property type="entry name" value="HTHLUXR"/>
</dbReference>
<keyword evidence="6" id="KW-1185">Reference proteome</keyword>
<organism evidence="5 6">
    <name type="scientific">Occultella glacieicola</name>
    <dbReference type="NCBI Taxonomy" id="2518684"/>
    <lineage>
        <taxon>Bacteria</taxon>
        <taxon>Bacillati</taxon>
        <taxon>Actinomycetota</taxon>
        <taxon>Actinomycetes</taxon>
        <taxon>Micrococcales</taxon>
        <taxon>Ruaniaceae</taxon>
        <taxon>Occultella</taxon>
    </lineage>
</organism>
<dbReference type="Proteomes" id="UP000504882">
    <property type="component" value="Unassembled WGS sequence"/>
</dbReference>
<dbReference type="PROSITE" id="PS50043">
    <property type="entry name" value="HTH_LUXR_2"/>
    <property type="match status" value="1"/>
</dbReference>
<dbReference type="InterPro" id="IPR039420">
    <property type="entry name" value="WalR-like"/>
</dbReference>
<dbReference type="InterPro" id="IPR011990">
    <property type="entry name" value="TPR-like_helical_dom_sf"/>
</dbReference>
<keyword evidence="2" id="KW-0238">DNA-binding</keyword>
<gene>
    <name evidence="5" type="ORF">EXU48_01455</name>
</gene>
<reference evidence="5 6" key="1">
    <citation type="submission" date="2019-03" db="EMBL/GenBank/DDBJ databases">
        <title>Genomic features of bacteria from cold environments.</title>
        <authorList>
            <person name="Shen L."/>
        </authorList>
    </citation>
    <scope>NUCLEOTIDE SEQUENCE [LARGE SCALE GENOMIC DNA]</scope>
    <source>
        <strain evidence="6">T3246-1</strain>
    </source>
</reference>
<name>A0ABY2EAB8_9MICO</name>
<feature type="domain" description="HTH luxR-type" evidence="4">
    <location>
        <begin position="471"/>
        <end position="536"/>
    </location>
</feature>
<dbReference type="InterPro" id="IPR000792">
    <property type="entry name" value="Tscrpt_reg_LuxR_C"/>
</dbReference>
<dbReference type="InterPro" id="IPR036388">
    <property type="entry name" value="WH-like_DNA-bd_sf"/>
</dbReference>
<dbReference type="SUPFAM" id="SSF46894">
    <property type="entry name" value="C-terminal effector domain of the bipartite response regulators"/>
    <property type="match status" value="1"/>
</dbReference>